<feature type="signal peptide" evidence="1">
    <location>
        <begin position="1"/>
        <end position="27"/>
    </location>
</feature>
<keyword evidence="4" id="KW-1185">Reference proteome</keyword>
<proteinExistence type="predicted"/>
<dbReference type="EMBL" id="FOXH01000004">
    <property type="protein sequence ID" value="SFP65533.1"/>
    <property type="molecule type" value="Genomic_DNA"/>
</dbReference>
<reference evidence="3 4" key="1">
    <citation type="submission" date="2016-10" db="EMBL/GenBank/DDBJ databases">
        <authorList>
            <person name="de Groot N.N."/>
        </authorList>
    </citation>
    <scope>NUCLEOTIDE SEQUENCE [LARGE SCALE GENOMIC DNA]</scope>
    <source>
        <strain evidence="4">E92,LMG 26720,CCM 7988</strain>
    </source>
</reference>
<dbReference type="InterPro" id="IPR026444">
    <property type="entry name" value="Secre_tail"/>
</dbReference>
<dbReference type="RefSeq" id="WP_092016119.1">
    <property type="nucleotide sequence ID" value="NZ_FOXH01000004.1"/>
</dbReference>
<dbReference type="Pfam" id="PF18962">
    <property type="entry name" value="Por_Secre_tail"/>
    <property type="match status" value="1"/>
</dbReference>
<organism evidence="3 4">
    <name type="scientific">Pseudarcicella hirudinis</name>
    <dbReference type="NCBI Taxonomy" id="1079859"/>
    <lineage>
        <taxon>Bacteria</taxon>
        <taxon>Pseudomonadati</taxon>
        <taxon>Bacteroidota</taxon>
        <taxon>Cytophagia</taxon>
        <taxon>Cytophagales</taxon>
        <taxon>Flectobacillaceae</taxon>
        <taxon>Pseudarcicella</taxon>
    </lineage>
</organism>
<dbReference type="OrthoDB" id="7794186at2"/>
<evidence type="ECO:0000256" key="1">
    <source>
        <dbReference type="SAM" id="SignalP"/>
    </source>
</evidence>
<keyword evidence="1" id="KW-0732">Signal</keyword>
<evidence type="ECO:0000313" key="4">
    <source>
        <dbReference type="Proteomes" id="UP000199306"/>
    </source>
</evidence>
<feature type="domain" description="Secretion system C-terminal sorting" evidence="2">
    <location>
        <begin position="956"/>
        <end position="1029"/>
    </location>
</feature>
<gene>
    <name evidence="3" type="ORF">SAMN04515674_104399</name>
</gene>
<dbReference type="InterPro" id="IPR036179">
    <property type="entry name" value="Ig-like_dom_sf"/>
</dbReference>
<feature type="chain" id="PRO_5011751124" evidence="1">
    <location>
        <begin position="28"/>
        <end position="1031"/>
    </location>
</feature>
<evidence type="ECO:0000259" key="2">
    <source>
        <dbReference type="Pfam" id="PF18962"/>
    </source>
</evidence>
<dbReference type="STRING" id="1079859.SAMN04515674_104399"/>
<protein>
    <submittedName>
        <fullName evidence="3">Por secretion system C-terminal sorting domain-containing protein</fullName>
    </submittedName>
</protein>
<dbReference type="Gene3D" id="2.60.40.10">
    <property type="entry name" value="Immunoglobulins"/>
    <property type="match status" value="6"/>
</dbReference>
<accession>A0A1I5S441</accession>
<evidence type="ECO:0000313" key="3">
    <source>
        <dbReference type="EMBL" id="SFP65533.1"/>
    </source>
</evidence>
<dbReference type="AlphaFoldDB" id="A0A1I5S441"/>
<dbReference type="SUPFAM" id="SSF48726">
    <property type="entry name" value="Immunoglobulin"/>
    <property type="match status" value="3"/>
</dbReference>
<dbReference type="InterPro" id="IPR013783">
    <property type="entry name" value="Ig-like_fold"/>
</dbReference>
<dbReference type="Proteomes" id="UP000199306">
    <property type="component" value="Unassembled WGS sequence"/>
</dbReference>
<dbReference type="NCBIfam" id="TIGR04183">
    <property type="entry name" value="Por_Secre_tail"/>
    <property type="match status" value="1"/>
</dbReference>
<sequence>MKNILRFKLLLLFISCLSFRPFYGAFAQNDGRKVMAACTSPVPQVLTSSPQVTCLGNSVTLQAESNLTKFSYQWKKNGVNITTGITPNITVTESGSYTLDVKDLSCLVVTTSSPVIVNIKKLDFNPGLKVTGSTTFCPGQSVQLEVLYTCTPTSIQWKRNGVNIPSAITATYTATSAGTYTAELKGADSTASTNGTVVSTVFNASISPSGSSTICEADSVLLQGGAQNGCAVTAYQWQKNGTNIPNATSNAYYAKTAGTYTLIITAGDGVTKATSNAAVVALQAPTVQLNVSGNQNVCEGDSLNLQASSANGCTIRTYRWQKDGVDIPNATGSNYYAKTSGNYRVIISAGAGTTSVTSGTVSITVISPTPTIIASGSTTFCDGNSVTFSVNSSCNIKSYQWLKNGVEISGATGSTYAAKTSGQYTVTVIYSILKKTSAATTVTVNSNPTAFAGDDITLTGTQKFSSSGITATGGTAPYSYQWTTTPSSVTISNPAQSNPIIGTFSQSTFIFVTVTDKNGCTGNDAAYVIYVPCTLKASIAGNDWFCSDSSTVLTGNVSGVNAPPLAYQWKQDFTTRSENGNTLKVNTTAVYRFYITDSKGCADSTNLKVTSNLPVLASAGFGATLTGVEKYDLSFVNTAVGGKPDYTFNWSTTPAVKIDYPNDNRAYPVIGPFSTNTKITLKLADSRGCPATATAQITYVSCTFNAVINGAKSFCIGDTARFSASVSNGQDPYTYSWELDSKEISKADKVSILNGGNLALTVVDKRSCVSRMSALVVQNPNPIVSISGKLNYCEGAATILTANPTNGSSPFTYNWIFENNSVGTAVTYPAGKNGFYSVAVVDAKGCKGQSSSVAIAQTASITATITALGSTSVYAPNVVTLTANQDLNLEYQWQKDAKDIAGATLASYDAKETGSYGVIVKKEGCPFPSKTIPVKVEIPTGNEPVPSGDFDISVGPNPARESILVKVALARPSTVNYRLFDLRGNPVGEWGSTGRSTDHQLSIDLNGKSSATYILQIQTETGVFVRKIIRE</sequence>
<name>A0A1I5S441_9BACT</name>